<dbReference type="PANTHER" id="PTHR12867:SF6">
    <property type="entry name" value="N-ACETYLGLUCOSAMINYLDIPHOSPHODOLICHOL N-ACETYLGLUCOSAMINYLTRANSFERASE"/>
    <property type="match status" value="1"/>
</dbReference>
<dbReference type="EMBL" id="OGTW02000055">
    <property type="protein sequence ID" value="SPS11403.1"/>
    <property type="molecule type" value="Genomic_DNA"/>
</dbReference>
<comment type="similarity">
    <text evidence="2">Belongs to the glycosyltransferase 28 family.</text>
</comment>
<dbReference type="Pfam" id="PF04101">
    <property type="entry name" value="Glyco_tran_28_C"/>
    <property type="match status" value="1"/>
</dbReference>
<reference evidence="7" key="1">
    <citation type="submission" date="2018-01" db="EMBL/GenBank/DDBJ databases">
        <authorList>
            <person name="Gaut B.S."/>
            <person name="Morton B.R."/>
            <person name="Clegg M.T."/>
            <person name="Duvall M.R."/>
        </authorList>
    </citation>
    <scope>NUCLEOTIDE SEQUENCE</scope>
    <source>
        <strain evidence="7">Lactococcus lactis</strain>
    </source>
</reference>
<evidence type="ECO:0000256" key="4">
    <source>
        <dbReference type="ARBA" id="ARBA00022679"/>
    </source>
</evidence>
<feature type="domain" description="Glycosyl transferase family 28 C-terminal" evidence="6">
    <location>
        <begin position="1"/>
        <end position="146"/>
    </location>
</feature>
<dbReference type="PANTHER" id="PTHR12867">
    <property type="entry name" value="GLYCOSYL TRANSFERASE-RELATED"/>
    <property type="match status" value="1"/>
</dbReference>
<evidence type="ECO:0000313" key="8">
    <source>
        <dbReference type="EMBL" id="SPS11403.1"/>
    </source>
</evidence>
<evidence type="ECO:0000259" key="6">
    <source>
        <dbReference type="Pfam" id="PF04101"/>
    </source>
</evidence>
<evidence type="ECO:0000313" key="7">
    <source>
        <dbReference type="EMBL" id="SPB25723.1"/>
    </source>
</evidence>
<dbReference type="AlphaFoldDB" id="A0A2X0PI62"/>
<reference evidence="8" key="3">
    <citation type="submission" date="2018-05" db="EMBL/GenBank/DDBJ databases">
        <authorList>
            <person name="Lanie J.A."/>
            <person name="Ng W.-L."/>
            <person name="Kazmierczak K.M."/>
            <person name="Andrzejewski T.M."/>
            <person name="Davidsen T.M."/>
            <person name="Wayne K.J."/>
            <person name="Tettelin H."/>
            <person name="Glass J.I."/>
            <person name="Rusch D."/>
            <person name="Podicherti R."/>
            <person name="Tsui H.-C.T."/>
            <person name="Winkler M.E."/>
        </authorList>
    </citation>
    <scope>NUCLEOTIDE SEQUENCE</scope>
    <source>
        <strain evidence="8">Lactococcus lactis</strain>
    </source>
</reference>
<protein>
    <submittedName>
        <fullName evidence="7">UDP-N-acetylglucosamine--N-acetylmuramyl-(Pentape ptide) pyrophosphoryl-undecaprenol N-acetylglucosamine transferase</fullName>
        <ecNumber evidence="7">2.4.1.227</ecNumber>
    </submittedName>
</protein>
<dbReference type="InterPro" id="IPR007235">
    <property type="entry name" value="Glyco_trans_28_C"/>
</dbReference>
<dbReference type="InterPro" id="IPR039042">
    <property type="entry name" value="Alg13-like"/>
</dbReference>
<evidence type="ECO:0000256" key="2">
    <source>
        <dbReference type="ARBA" id="ARBA00006962"/>
    </source>
</evidence>
<gene>
    <name evidence="7" type="primary">murG_1</name>
    <name evidence="7" type="ORF">AMHIJAGA_01337</name>
</gene>
<evidence type="ECO:0000256" key="1">
    <source>
        <dbReference type="ARBA" id="ARBA00004240"/>
    </source>
</evidence>
<dbReference type="EMBL" id="OGTW01000055">
    <property type="protein sequence ID" value="SPB25723.1"/>
    <property type="molecule type" value="Genomic_DNA"/>
</dbReference>
<evidence type="ECO:0000313" key="9">
    <source>
        <dbReference type="Proteomes" id="UP000279235"/>
    </source>
</evidence>
<comment type="subcellular location">
    <subcellularLocation>
        <location evidence="1">Endoplasmic reticulum</location>
    </subcellularLocation>
</comment>
<organism evidence="7">
    <name type="scientific">Lactococcus lactis</name>
    <dbReference type="NCBI Taxonomy" id="1358"/>
    <lineage>
        <taxon>Bacteria</taxon>
        <taxon>Bacillati</taxon>
        <taxon>Bacillota</taxon>
        <taxon>Bacilli</taxon>
        <taxon>Lactobacillales</taxon>
        <taxon>Streptococcaceae</taxon>
        <taxon>Lactococcus</taxon>
    </lineage>
</organism>
<dbReference type="GO" id="GO:0016758">
    <property type="term" value="F:hexosyltransferase activity"/>
    <property type="evidence" value="ECO:0007669"/>
    <property type="project" value="InterPro"/>
</dbReference>
<keyword evidence="4 7" id="KW-0808">Transferase</keyword>
<sequence length="163" mass="18885">MIFVTVGTHEQPFNRLIQKVDELVSDGKIKEEVFIQIGYSTYEPKYTKWAKVIGYDEMADCLKKADVVVTHGGPSTYMQVLRLGKIPVVVPRQLKFNEHVNDHQLWVSKQVMDKGYPLILCENIENLLSDIKKSKKVVNILENSHNKEFIDKLYTEIYSIIKK</sequence>
<keyword evidence="5" id="KW-0256">Endoplasmic reticulum</keyword>
<dbReference type="Proteomes" id="UP000279235">
    <property type="component" value="Unassembled WGS sequence"/>
</dbReference>
<evidence type="ECO:0000256" key="3">
    <source>
        <dbReference type="ARBA" id="ARBA00022676"/>
    </source>
</evidence>
<dbReference type="Gene3D" id="3.40.50.2000">
    <property type="entry name" value="Glycogen Phosphorylase B"/>
    <property type="match status" value="1"/>
</dbReference>
<dbReference type="GO" id="GO:0006488">
    <property type="term" value="P:dolichol-linked oligosaccharide biosynthetic process"/>
    <property type="evidence" value="ECO:0007669"/>
    <property type="project" value="InterPro"/>
</dbReference>
<dbReference type="EC" id="2.4.1.227" evidence="7"/>
<proteinExistence type="inferred from homology"/>
<dbReference type="RefSeq" id="WP_127093893.1">
    <property type="nucleotide sequence ID" value="NZ_JARQDN010000002.1"/>
</dbReference>
<dbReference type="SUPFAM" id="SSF53756">
    <property type="entry name" value="UDP-Glycosyltransferase/glycogen phosphorylase"/>
    <property type="match status" value="1"/>
</dbReference>
<reference evidence="9" key="2">
    <citation type="submission" date="2018-05" db="EMBL/GenBank/DDBJ databases">
        <authorList>
            <person name="Duru I."/>
        </authorList>
    </citation>
    <scope>NUCLEOTIDE SEQUENCE [LARGE SCALE GENOMIC DNA]</scope>
</reference>
<accession>A0A2X0PI62</accession>
<name>A0A2X0PI62_9LACT</name>
<evidence type="ECO:0000256" key="5">
    <source>
        <dbReference type="ARBA" id="ARBA00022824"/>
    </source>
</evidence>
<keyword evidence="3 7" id="KW-0328">Glycosyltransferase</keyword>